<accession>A0A7C5H5F2</accession>
<dbReference type="InterPro" id="IPR001792">
    <property type="entry name" value="Acylphosphatase-like_dom"/>
</dbReference>
<evidence type="ECO:0000256" key="2">
    <source>
        <dbReference type="ARBA" id="ARBA00012150"/>
    </source>
</evidence>
<dbReference type="InterPro" id="IPR017968">
    <property type="entry name" value="Acylphosphatase_CS"/>
</dbReference>
<evidence type="ECO:0000256" key="3">
    <source>
        <dbReference type="ARBA" id="ARBA00047645"/>
    </source>
</evidence>
<dbReference type="GO" id="GO:0003998">
    <property type="term" value="F:acylphosphatase activity"/>
    <property type="evidence" value="ECO:0007669"/>
    <property type="project" value="UniProtKB-EC"/>
</dbReference>
<evidence type="ECO:0000256" key="1">
    <source>
        <dbReference type="ARBA" id="ARBA00005614"/>
    </source>
</evidence>
<dbReference type="PROSITE" id="PS00150">
    <property type="entry name" value="ACYLPHOSPHATASE_1"/>
    <property type="match status" value="1"/>
</dbReference>
<dbReference type="EMBL" id="DRTB01000032">
    <property type="protein sequence ID" value="HHE04507.1"/>
    <property type="molecule type" value="Genomic_DNA"/>
</dbReference>
<comment type="similarity">
    <text evidence="1 5">Belongs to the acylphosphatase family.</text>
</comment>
<dbReference type="PANTHER" id="PTHR47268">
    <property type="entry name" value="ACYLPHOSPHATASE"/>
    <property type="match status" value="1"/>
</dbReference>
<comment type="catalytic activity">
    <reaction evidence="3 4">
        <text>an acyl phosphate + H2O = a carboxylate + phosphate + H(+)</text>
        <dbReference type="Rhea" id="RHEA:14965"/>
        <dbReference type="ChEBI" id="CHEBI:15377"/>
        <dbReference type="ChEBI" id="CHEBI:15378"/>
        <dbReference type="ChEBI" id="CHEBI:29067"/>
        <dbReference type="ChEBI" id="CHEBI:43474"/>
        <dbReference type="ChEBI" id="CHEBI:59918"/>
        <dbReference type="EC" id="3.6.1.7"/>
    </reaction>
</comment>
<feature type="active site" evidence="4">
    <location>
        <position position="38"/>
    </location>
</feature>
<feature type="active site" evidence="4">
    <location>
        <position position="20"/>
    </location>
</feature>
<name>A0A7C5H5F2_UNCW3</name>
<keyword evidence="4" id="KW-0378">Hydrolase</keyword>
<comment type="caution">
    <text evidence="7">The sequence shown here is derived from an EMBL/GenBank/DDBJ whole genome shotgun (WGS) entry which is preliminary data.</text>
</comment>
<dbReference type="EC" id="3.6.1.7" evidence="2 4"/>
<dbReference type="Pfam" id="PF00708">
    <property type="entry name" value="Acylphosphatase"/>
    <property type="match status" value="1"/>
</dbReference>
<dbReference type="PANTHER" id="PTHR47268:SF4">
    <property type="entry name" value="ACYLPHOSPHATASE"/>
    <property type="match status" value="1"/>
</dbReference>
<organism evidence="7">
    <name type="scientific">candidate division WOR-3 bacterium</name>
    <dbReference type="NCBI Taxonomy" id="2052148"/>
    <lineage>
        <taxon>Bacteria</taxon>
        <taxon>Bacteria division WOR-3</taxon>
    </lineage>
</organism>
<dbReference type="PROSITE" id="PS51160">
    <property type="entry name" value="ACYLPHOSPHATASE_3"/>
    <property type="match status" value="1"/>
</dbReference>
<feature type="domain" description="Acylphosphatase-like" evidence="6">
    <location>
        <begin position="5"/>
        <end position="92"/>
    </location>
</feature>
<gene>
    <name evidence="7" type="ORF">ENL19_00430</name>
</gene>
<evidence type="ECO:0000256" key="5">
    <source>
        <dbReference type="RuleBase" id="RU004168"/>
    </source>
</evidence>
<dbReference type="SUPFAM" id="SSF54975">
    <property type="entry name" value="Acylphosphatase/BLUF domain-like"/>
    <property type="match status" value="1"/>
</dbReference>
<dbReference type="InterPro" id="IPR036046">
    <property type="entry name" value="Acylphosphatase-like_dom_sf"/>
</dbReference>
<evidence type="ECO:0000256" key="4">
    <source>
        <dbReference type="PROSITE-ProRule" id="PRU00520"/>
    </source>
</evidence>
<protein>
    <recommendedName>
        <fullName evidence="2 4">acylphosphatase</fullName>
        <ecNumber evidence="2 4">3.6.1.7</ecNumber>
    </recommendedName>
</protein>
<proteinExistence type="inferred from homology"/>
<evidence type="ECO:0000313" key="7">
    <source>
        <dbReference type="EMBL" id="HHE04507.1"/>
    </source>
</evidence>
<dbReference type="Gene3D" id="3.30.70.100">
    <property type="match status" value="1"/>
</dbReference>
<reference evidence="7" key="1">
    <citation type="journal article" date="2020" name="mSystems">
        <title>Genome- and Community-Level Interaction Insights into Carbon Utilization and Element Cycling Functions of Hydrothermarchaeota in Hydrothermal Sediment.</title>
        <authorList>
            <person name="Zhou Z."/>
            <person name="Liu Y."/>
            <person name="Xu W."/>
            <person name="Pan J."/>
            <person name="Luo Z.H."/>
            <person name="Li M."/>
        </authorList>
    </citation>
    <scope>NUCLEOTIDE SEQUENCE [LARGE SCALE GENOMIC DNA]</scope>
    <source>
        <strain evidence="7">HyVt-74</strain>
    </source>
</reference>
<dbReference type="Proteomes" id="UP000886110">
    <property type="component" value="Unassembled WGS sequence"/>
</dbReference>
<evidence type="ECO:0000259" key="6">
    <source>
        <dbReference type="PROSITE" id="PS51160"/>
    </source>
</evidence>
<dbReference type="AlphaFoldDB" id="A0A7C5H5F2"/>
<sequence>MAERRVYILVEGKVQGVFFRATARDVARSLGVKGWVRNRWDRKVELVIEGDIEAVNRMIDWCRQGPPGAVVTGIKVEEQPFKGEFENFTIRY</sequence>
<dbReference type="InterPro" id="IPR020456">
    <property type="entry name" value="Acylphosphatase"/>
</dbReference>